<gene>
    <name evidence="2" type="ORF">EAG_04875</name>
</gene>
<dbReference type="OMA" id="KNDIWAT"/>
<dbReference type="EMBL" id="GL443121">
    <property type="protein sequence ID" value="EFN62556.1"/>
    <property type="molecule type" value="Genomic_DNA"/>
</dbReference>
<feature type="non-terminal residue" evidence="2">
    <location>
        <position position="1"/>
    </location>
</feature>
<keyword evidence="3" id="KW-1185">Reference proteome</keyword>
<feature type="non-terminal residue" evidence="2">
    <location>
        <position position="69"/>
    </location>
</feature>
<feature type="region of interest" description="Disordered" evidence="1">
    <location>
        <begin position="50"/>
        <end position="69"/>
    </location>
</feature>
<proteinExistence type="predicted"/>
<dbReference type="OrthoDB" id="7695519at2759"/>
<dbReference type="AlphaFoldDB" id="E2AVI1"/>
<sequence length="69" mass="7599">KGLGGKGKLTGKMINKLAVYYGLAICRHADSAEAMESAIWATYNHYSSTDEAPHHEKCPPGSDSWCEWQ</sequence>
<reference evidence="2 3" key="1">
    <citation type="journal article" date="2010" name="Science">
        <title>Genomic comparison of the ants Camponotus floridanus and Harpegnathos saltator.</title>
        <authorList>
            <person name="Bonasio R."/>
            <person name="Zhang G."/>
            <person name="Ye C."/>
            <person name="Mutti N.S."/>
            <person name="Fang X."/>
            <person name="Qin N."/>
            <person name="Donahue G."/>
            <person name="Yang P."/>
            <person name="Li Q."/>
            <person name="Li C."/>
            <person name="Zhang P."/>
            <person name="Huang Z."/>
            <person name="Berger S.L."/>
            <person name="Reinberg D."/>
            <person name="Wang J."/>
            <person name="Liebig J."/>
        </authorList>
    </citation>
    <scope>NUCLEOTIDE SEQUENCE [LARGE SCALE GENOMIC DNA]</scope>
    <source>
        <strain evidence="3">C129</strain>
    </source>
</reference>
<evidence type="ECO:0000313" key="3">
    <source>
        <dbReference type="Proteomes" id="UP000000311"/>
    </source>
</evidence>
<evidence type="ECO:0000313" key="2">
    <source>
        <dbReference type="EMBL" id="EFN62556.1"/>
    </source>
</evidence>
<dbReference type="Proteomes" id="UP000000311">
    <property type="component" value="Unassembled WGS sequence"/>
</dbReference>
<dbReference type="InParanoid" id="E2AVI1"/>
<accession>E2AVI1</accession>
<name>E2AVI1_CAMFO</name>
<organism evidence="3">
    <name type="scientific">Camponotus floridanus</name>
    <name type="common">Florida carpenter ant</name>
    <dbReference type="NCBI Taxonomy" id="104421"/>
    <lineage>
        <taxon>Eukaryota</taxon>
        <taxon>Metazoa</taxon>
        <taxon>Ecdysozoa</taxon>
        <taxon>Arthropoda</taxon>
        <taxon>Hexapoda</taxon>
        <taxon>Insecta</taxon>
        <taxon>Pterygota</taxon>
        <taxon>Neoptera</taxon>
        <taxon>Endopterygota</taxon>
        <taxon>Hymenoptera</taxon>
        <taxon>Apocrita</taxon>
        <taxon>Aculeata</taxon>
        <taxon>Formicoidea</taxon>
        <taxon>Formicidae</taxon>
        <taxon>Formicinae</taxon>
        <taxon>Camponotus</taxon>
    </lineage>
</organism>
<protein>
    <submittedName>
        <fullName evidence="2">Uncharacterized protein</fullName>
    </submittedName>
</protein>
<evidence type="ECO:0000256" key="1">
    <source>
        <dbReference type="SAM" id="MobiDB-lite"/>
    </source>
</evidence>